<dbReference type="Proteomes" id="UP001282474">
    <property type="component" value="Unassembled WGS sequence"/>
</dbReference>
<dbReference type="RefSeq" id="WP_193382214.1">
    <property type="nucleotide sequence ID" value="NZ_JABXWF010000058.1"/>
</dbReference>
<evidence type="ECO:0000256" key="1">
    <source>
        <dbReference type="SAM" id="Phobius"/>
    </source>
</evidence>
<evidence type="ECO:0008006" key="4">
    <source>
        <dbReference type="Google" id="ProtNLM"/>
    </source>
</evidence>
<protein>
    <recommendedName>
        <fullName evidence="4">Secreted protein</fullName>
    </recommendedName>
</protein>
<feature type="transmembrane region" description="Helical" evidence="1">
    <location>
        <begin position="20"/>
        <end position="45"/>
    </location>
</feature>
<sequence length="222" mass="23839">MSEPYLLPPPPQKKSRTGVVLGAVGGVMALLIVAWLVVMVAKVGADGDFPEARYRLTLSKALLGGEYQLEQDFSGSPQDSFVQHAESALGGRDVRAAVASYRPVDRGGRLNVSGVYGRFKDTADARNTMLKDAADLEGMSVARAPEDFRPSGSDVTITCQVVAKEDLNMRVVKPLCAWNGNTGALIGEIDPAVPSKNARDVDLASLAERTLRMRAELRRPIS</sequence>
<dbReference type="EMBL" id="JARAWJ010000115">
    <property type="protein sequence ID" value="MDX3044757.1"/>
    <property type="molecule type" value="Genomic_DNA"/>
</dbReference>
<proteinExistence type="predicted"/>
<keyword evidence="1" id="KW-1133">Transmembrane helix</keyword>
<accession>A0ABU4N7H2</accession>
<organism evidence="2 3">
    <name type="scientific">Streptomyces caniscabiei</name>
    <dbReference type="NCBI Taxonomy" id="2746961"/>
    <lineage>
        <taxon>Bacteria</taxon>
        <taxon>Bacillati</taxon>
        <taxon>Actinomycetota</taxon>
        <taxon>Actinomycetes</taxon>
        <taxon>Kitasatosporales</taxon>
        <taxon>Streptomycetaceae</taxon>
        <taxon>Streptomyces</taxon>
    </lineage>
</organism>
<reference evidence="2 3" key="1">
    <citation type="journal article" date="2023" name="Microb. Genom.">
        <title>Mesoterricola silvestris gen. nov., sp. nov., Mesoterricola sediminis sp. nov., Geothrix oryzae sp. nov., Geothrix edaphica sp. nov., Geothrix rubra sp. nov., and Geothrix limicola sp. nov., six novel members of Acidobacteriota isolated from soils.</title>
        <authorList>
            <person name="Weisberg A.J."/>
            <person name="Pearce E."/>
            <person name="Kramer C.G."/>
            <person name="Chang J.H."/>
            <person name="Clarke C.R."/>
        </authorList>
    </citation>
    <scope>NUCLEOTIDE SEQUENCE [LARGE SCALE GENOMIC DNA]</scope>
    <source>
        <strain evidence="2 3">NE20-4-1</strain>
    </source>
</reference>
<keyword evidence="1" id="KW-0812">Transmembrane</keyword>
<gene>
    <name evidence="2" type="ORF">PV383_47545</name>
</gene>
<keyword evidence="1" id="KW-0472">Membrane</keyword>
<comment type="caution">
    <text evidence="2">The sequence shown here is derived from an EMBL/GenBank/DDBJ whole genome shotgun (WGS) entry which is preliminary data.</text>
</comment>
<evidence type="ECO:0000313" key="2">
    <source>
        <dbReference type="EMBL" id="MDX3044757.1"/>
    </source>
</evidence>
<name>A0ABU4N7H2_9ACTN</name>
<evidence type="ECO:0000313" key="3">
    <source>
        <dbReference type="Proteomes" id="UP001282474"/>
    </source>
</evidence>
<keyword evidence="3" id="KW-1185">Reference proteome</keyword>